<accession>A0A0R1RRA1</accession>
<dbReference type="PROSITE" id="PS51904">
    <property type="entry name" value="GLYCOSYL_HYDROL_F25_2"/>
    <property type="match status" value="1"/>
</dbReference>
<reference evidence="3 4" key="1">
    <citation type="journal article" date="2015" name="Genome Announc.">
        <title>Expanding the biotechnology potential of lactobacilli through comparative genomics of 213 strains and associated genera.</title>
        <authorList>
            <person name="Sun Z."/>
            <person name="Harris H.M."/>
            <person name="McCann A."/>
            <person name="Guo C."/>
            <person name="Argimon S."/>
            <person name="Zhang W."/>
            <person name="Yang X."/>
            <person name="Jeffery I.B."/>
            <person name="Cooney J.C."/>
            <person name="Kagawa T.F."/>
            <person name="Liu W."/>
            <person name="Song Y."/>
            <person name="Salvetti E."/>
            <person name="Wrobel A."/>
            <person name="Rasinkangas P."/>
            <person name="Parkhill J."/>
            <person name="Rea M.C."/>
            <person name="O'Sullivan O."/>
            <person name="Ritari J."/>
            <person name="Douillard F.P."/>
            <person name="Paul Ross R."/>
            <person name="Yang R."/>
            <person name="Briner A.E."/>
            <person name="Felis G.E."/>
            <person name="de Vos W.M."/>
            <person name="Barrangou R."/>
            <person name="Klaenhammer T.R."/>
            <person name="Caufield P.W."/>
            <person name="Cui Y."/>
            <person name="Zhang H."/>
            <person name="O'Toole P.W."/>
        </authorList>
    </citation>
    <scope>NUCLEOTIDE SEQUENCE [LARGE SCALE GENOMIC DNA]</scope>
    <source>
        <strain evidence="3 4">DSM 15814</strain>
    </source>
</reference>
<evidence type="ECO:0008006" key="5">
    <source>
        <dbReference type="Google" id="ProtNLM"/>
    </source>
</evidence>
<dbReference type="GO" id="GO:0016998">
    <property type="term" value="P:cell wall macromolecule catabolic process"/>
    <property type="evidence" value="ECO:0007669"/>
    <property type="project" value="InterPro"/>
</dbReference>
<evidence type="ECO:0000256" key="2">
    <source>
        <dbReference type="SAM" id="Phobius"/>
    </source>
</evidence>
<dbReference type="OrthoDB" id="2151413at2"/>
<evidence type="ECO:0000256" key="1">
    <source>
        <dbReference type="ARBA" id="ARBA00010646"/>
    </source>
</evidence>
<dbReference type="AlphaFoldDB" id="A0A0R1RRA1"/>
<keyword evidence="4" id="KW-1185">Reference proteome</keyword>
<organism evidence="3 4">
    <name type="scientific">Furfurilactobacillus rossiae DSM 15814</name>
    <dbReference type="NCBI Taxonomy" id="1114972"/>
    <lineage>
        <taxon>Bacteria</taxon>
        <taxon>Bacillati</taxon>
        <taxon>Bacillota</taxon>
        <taxon>Bacilli</taxon>
        <taxon>Lactobacillales</taxon>
        <taxon>Lactobacillaceae</taxon>
        <taxon>Furfurilactobacillus</taxon>
    </lineage>
</organism>
<feature type="transmembrane region" description="Helical" evidence="2">
    <location>
        <begin position="21"/>
        <end position="45"/>
    </location>
</feature>
<dbReference type="Pfam" id="PF01183">
    <property type="entry name" value="Glyco_hydro_25"/>
    <property type="match status" value="1"/>
</dbReference>
<dbReference type="eggNOG" id="COG3757">
    <property type="taxonomic scope" value="Bacteria"/>
</dbReference>
<comment type="caution">
    <text evidence="3">The sequence shown here is derived from an EMBL/GenBank/DDBJ whole genome shotgun (WGS) entry which is preliminary data.</text>
</comment>
<dbReference type="InterPro" id="IPR002053">
    <property type="entry name" value="Glyco_hydro_25"/>
</dbReference>
<dbReference type="GO" id="GO:0003796">
    <property type="term" value="F:lysozyme activity"/>
    <property type="evidence" value="ECO:0007669"/>
    <property type="project" value="InterPro"/>
</dbReference>
<keyword evidence="2" id="KW-0812">Transmembrane</keyword>
<sequence>MQSRRQSASIYQRLKQRRMRRWRWLLVLIIVGLVGGASYGVFHWWQLRHQTMMAKYPVTGAAIDQDAGFLDFQALSKTGVKFVYLKTTVGNRYTDDDFAGNYSRSGGSGNTLKVGVYMVYSPNSPVLSQTTYFEKQVGSDTGTLPIMISVPDTGSSFGSAKAIERTVARLTAMIATLRTDYQQPVLLWTSTDGYQALKGKLSHTMFSLDDSKLTKRSPQDVQFISYDDNGSLIVAGERQSMSLMVYNGSKQSFDALSNE</sequence>
<protein>
    <recommendedName>
        <fullName evidence="5">Lysozyme</fullName>
    </recommendedName>
</protein>
<keyword evidence="2" id="KW-0472">Membrane</keyword>
<dbReference type="EMBL" id="AZFF01000004">
    <property type="protein sequence ID" value="KRL56437.1"/>
    <property type="molecule type" value="Genomic_DNA"/>
</dbReference>
<dbReference type="InterPro" id="IPR017853">
    <property type="entry name" value="GH"/>
</dbReference>
<dbReference type="STRING" id="1114972.FD35_GL002073"/>
<comment type="similarity">
    <text evidence="1">Belongs to the glycosyl hydrolase 25 family.</text>
</comment>
<name>A0A0R1RRA1_9LACO</name>
<proteinExistence type="inferred from homology"/>
<dbReference type="Gene3D" id="3.20.20.80">
    <property type="entry name" value="Glycosidases"/>
    <property type="match status" value="1"/>
</dbReference>
<dbReference type="GO" id="GO:0009253">
    <property type="term" value="P:peptidoglycan catabolic process"/>
    <property type="evidence" value="ECO:0007669"/>
    <property type="project" value="InterPro"/>
</dbReference>
<dbReference type="PATRIC" id="fig|1114972.6.peg.2118"/>
<gene>
    <name evidence="3" type="ORF">FD35_GL002073</name>
</gene>
<keyword evidence="2" id="KW-1133">Transmembrane helix</keyword>
<dbReference type="RefSeq" id="WP_017262727.1">
    <property type="nucleotide sequence ID" value="NZ_AZFF01000004.1"/>
</dbReference>
<dbReference type="SUPFAM" id="SSF51445">
    <property type="entry name" value="(Trans)glycosidases"/>
    <property type="match status" value="1"/>
</dbReference>
<evidence type="ECO:0000313" key="3">
    <source>
        <dbReference type="EMBL" id="KRL56437.1"/>
    </source>
</evidence>
<dbReference type="Proteomes" id="UP000051999">
    <property type="component" value="Unassembled WGS sequence"/>
</dbReference>
<evidence type="ECO:0000313" key="4">
    <source>
        <dbReference type="Proteomes" id="UP000051999"/>
    </source>
</evidence>